<evidence type="ECO:0000256" key="4">
    <source>
        <dbReference type="ARBA" id="ARBA00023002"/>
    </source>
</evidence>
<keyword evidence="5" id="KW-0503">Monooxygenase</keyword>
<dbReference type="InterPro" id="IPR036661">
    <property type="entry name" value="Luciferase-like_sf"/>
</dbReference>
<keyword evidence="2" id="KW-0285">Flavoprotein</keyword>
<sequence length="154" mass="17042">MSLDIFWFLPTSGDTRYLGRSNSGRPATNEYMRQIAVAAESLGYDGVLIPTGSSCLDPWITAASLVPVTHRIKLLVALRTSLGNPTASACWRRDLLILILMSTPGSTLVVAKSVVAQRPNRPWLNIRTFEHSNSGHRQGIARRCRHVVGWDTEK</sequence>
<evidence type="ECO:0000256" key="2">
    <source>
        <dbReference type="ARBA" id="ARBA00022630"/>
    </source>
</evidence>
<feature type="domain" description="Luciferase-like" evidence="6">
    <location>
        <begin position="7"/>
        <end position="88"/>
    </location>
</feature>
<dbReference type="Pfam" id="PF00296">
    <property type="entry name" value="Bac_luciferase"/>
    <property type="match status" value="1"/>
</dbReference>
<evidence type="ECO:0000259" key="6">
    <source>
        <dbReference type="Pfam" id="PF00296"/>
    </source>
</evidence>
<evidence type="ECO:0000256" key="1">
    <source>
        <dbReference type="ARBA" id="ARBA00007044"/>
    </source>
</evidence>
<accession>A0A1C7YZ30</accession>
<dbReference type="GO" id="GO:0008726">
    <property type="term" value="F:alkanesulfonate monooxygenase activity"/>
    <property type="evidence" value="ECO:0007669"/>
    <property type="project" value="TreeGrafter"/>
</dbReference>
<name>A0A1C7YZ30_PSESX</name>
<dbReference type="Proteomes" id="UP000093104">
    <property type="component" value="Unassembled WGS sequence"/>
</dbReference>
<dbReference type="AlphaFoldDB" id="A0A1C7YZ30"/>
<evidence type="ECO:0000256" key="5">
    <source>
        <dbReference type="ARBA" id="ARBA00023033"/>
    </source>
</evidence>
<reference evidence="7 8" key="1">
    <citation type="submission" date="2015-07" db="EMBL/GenBank/DDBJ databases">
        <title>Draft genome sequence of a diazotrophic, plant growth-promoting rhizobacterium of the Pseudomonas syringae complex.</title>
        <authorList>
            <person name="Patten C.L."/>
            <person name="Jeong H."/>
        </authorList>
    </citation>
    <scope>NUCLEOTIDE SEQUENCE [LARGE SCALE GENOMIC DNA]</scope>
    <source>
        <strain evidence="7 8">GR12-2</strain>
    </source>
</reference>
<evidence type="ECO:0000256" key="3">
    <source>
        <dbReference type="ARBA" id="ARBA00022643"/>
    </source>
</evidence>
<gene>
    <name evidence="7" type="ORF">AFK24_25715</name>
</gene>
<dbReference type="PANTHER" id="PTHR42847:SF4">
    <property type="entry name" value="ALKANESULFONATE MONOOXYGENASE-RELATED"/>
    <property type="match status" value="1"/>
</dbReference>
<dbReference type="GO" id="GO:0046306">
    <property type="term" value="P:alkanesulfonate catabolic process"/>
    <property type="evidence" value="ECO:0007669"/>
    <property type="project" value="TreeGrafter"/>
</dbReference>
<comment type="caution">
    <text evidence="7">The sequence shown here is derived from an EMBL/GenBank/DDBJ whole genome shotgun (WGS) entry which is preliminary data.</text>
</comment>
<dbReference type="SUPFAM" id="SSF51679">
    <property type="entry name" value="Bacterial luciferase-like"/>
    <property type="match status" value="1"/>
</dbReference>
<dbReference type="InterPro" id="IPR050172">
    <property type="entry name" value="SsuD_RutA_monooxygenase"/>
</dbReference>
<dbReference type="EMBL" id="LGSI01000068">
    <property type="protein sequence ID" value="OCR22489.1"/>
    <property type="molecule type" value="Genomic_DNA"/>
</dbReference>
<dbReference type="PATRIC" id="fig|317.243.peg.448"/>
<evidence type="ECO:0000313" key="7">
    <source>
        <dbReference type="EMBL" id="OCR22489.1"/>
    </source>
</evidence>
<dbReference type="PANTHER" id="PTHR42847">
    <property type="entry name" value="ALKANESULFONATE MONOOXYGENASE"/>
    <property type="match status" value="1"/>
</dbReference>
<organism evidence="7 8">
    <name type="scientific">Pseudomonas syringae</name>
    <dbReference type="NCBI Taxonomy" id="317"/>
    <lineage>
        <taxon>Bacteria</taxon>
        <taxon>Pseudomonadati</taxon>
        <taxon>Pseudomonadota</taxon>
        <taxon>Gammaproteobacteria</taxon>
        <taxon>Pseudomonadales</taxon>
        <taxon>Pseudomonadaceae</taxon>
        <taxon>Pseudomonas</taxon>
    </lineage>
</organism>
<keyword evidence="3" id="KW-0288">FMN</keyword>
<dbReference type="InterPro" id="IPR011251">
    <property type="entry name" value="Luciferase-like_dom"/>
</dbReference>
<dbReference type="Gene3D" id="3.20.20.30">
    <property type="entry name" value="Luciferase-like domain"/>
    <property type="match status" value="1"/>
</dbReference>
<keyword evidence="4" id="KW-0560">Oxidoreductase</keyword>
<proteinExistence type="inferred from homology"/>
<comment type="similarity">
    <text evidence="1">Belongs to the SsuD family.</text>
</comment>
<protein>
    <recommendedName>
        <fullName evidence="6">Luciferase-like domain-containing protein</fullName>
    </recommendedName>
</protein>
<evidence type="ECO:0000313" key="8">
    <source>
        <dbReference type="Proteomes" id="UP000093104"/>
    </source>
</evidence>